<dbReference type="GO" id="GO:0005737">
    <property type="term" value="C:cytoplasm"/>
    <property type="evidence" value="ECO:0007669"/>
    <property type="project" value="UniProtKB-SubCell"/>
</dbReference>
<dbReference type="PANTHER" id="PTHR47649">
    <property type="entry name" value="RIBONUCLEASE D"/>
    <property type="match status" value="1"/>
</dbReference>
<evidence type="ECO:0000256" key="3">
    <source>
        <dbReference type="ARBA" id="ARBA00022722"/>
    </source>
</evidence>
<comment type="function">
    <text evidence="6">Exonuclease involved in the 3' processing of various precursor tRNAs. Initiates hydrolysis at the 3'-terminus of an RNA molecule and releases 5'-mononucleotides.</text>
</comment>
<dbReference type="CDD" id="cd06142">
    <property type="entry name" value="RNaseD_exo"/>
    <property type="match status" value="1"/>
</dbReference>
<dbReference type="Proteomes" id="UP000825701">
    <property type="component" value="Chromosome"/>
</dbReference>
<keyword evidence="2 6" id="KW-0819">tRNA processing</keyword>
<dbReference type="InterPro" id="IPR002121">
    <property type="entry name" value="HRDC_dom"/>
</dbReference>
<dbReference type="HAMAP" id="MF_01899">
    <property type="entry name" value="RNase_D"/>
    <property type="match status" value="1"/>
</dbReference>
<comment type="cofactor">
    <cofactor evidence="6">
        <name>a divalent metal cation</name>
        <dbReference type="ChEBI" id="CHEBI:60240"/>
    </cofactor>
</comment>
<dbReference type="InterPro" id="IPR036397">
    <property type="entry name" value="RNaseH_sf"/>
</dbReference>
<dbReference type="PANTHER" id="PTHR47649:SF1">
    <property type="entry name" value="RIBONUCLEASE D"/>
    <property type="match status" value="1"/>
</dbReference>
<proteinExistence type="inferred from homology"/>
<gene>
    <name evidence="6 9" type="primary">rnd</name>
    <name evidence="9" type="ORF">K6K41_26435</name>
</gene>
<comment type="similarity">
    <text evidence="6">Belongs to the RNase D family.</text>
</comment>
<dbReference type="GO" id="GO:0008408">
    <property type="term" value="F:3'-5' exonuclease activity"/>
    <property type="evidence" value="ECO:0007669"/>
    <property type="project" value="InterPro"/>
</dbReference>
<dbReference type="EMBL" id="CP081869">
    <property type="protein sequence ID" value="QZO00062.1"/>
    <property type="molecule type" value="Genomic_DNA"/>
</dbReference>
<evidence type="ECO:0000256" key="6">
    <source>
        <dbReference type="HAMAP-Rule" id="MF_01899"/>
    </source>
</evidence>
<dbReference type="GO" id="GO:0042780">
    <property type="term" value="P:tRNA 3'-end processing"/>
    <property type="evidence" value="ECO:0007669"/>
    <property type="project" value="UniProtKB-UniRule"/>
</dbReference>
<keyword evidence="3 6" id="KW-0540">Nuclease</keyword>
<dbReference type="NCBIfam" id="TIGR01388">
    <property type="entry name" value="rnd"/>
    <property type="match status" value="1"/>
</dbReference>
<dbReference type="GO" id="GO:0000166">
    <property type="term" value="F:nucleotide binding"/>
    <property type="evidence" value="ECO:0007669"/>
    <property type="project" value="InterPro"/>
</dbReference>
<dbReference type="Gene3D" id="1.10.150.80">
    <property type="entry name" value="HRDC domain"/>
    <property type="match status" value="1"/>
</dbReference>
<dbReference type="InterPro" id="IPR006292">
    <property type="entry name" value="RNase_D"/>
</dbReference>
<keyword evidence="1 6" id="KW-0963">Cytoplasm</keyword>
<dbReference type="GO" id="GO:0003676">
    <property type="term" value="F:nucleic acid binding"/>
    <property type="evidence" value="ECO:0007669"/>
    <property type="project" value="InterPro"/>
</dbReference>
<dbReference type="InterPro" id="IPR044876">
    <property type="entry name" value="HRDC_dom_sf"/>
</dbReference>
<accession>A0A9E6UL26</accession>
<keyword evidence="5 6" id="KW-0269">Exonuclease</keyword>
<dbReference type="InterPro" id="IPR051086">
    <property type="entry name" value="RNase_D-like"/>
</dbReference>
<dbReference type="InterPro" id="IPR002562">
    <property type="entry name" value="3'-5'_exonuclease_dom"/>
</dbReference>
<dbReference type="KEGG" id="cmet:K6K41_26435"/>
<dbReference type="InterPro" id="IPR012337">
    <property type="entry name" value="RNaseH-like_sf"/>
</dbReference>
<dbReference type="EC" id="3.1.13.5" evidence="6"/>
<comment type="subcellular location">
    <subcellularLocation>
        <location evidence="6">Cytoplasm</location>
    </subcellularLocation>
</comment>
<keyword evidence="4 6" id="KW-0378">Hydrolase</keyword>
<evidence type="ECO:0000259" key="8">
    <source>
        <dbReference type="SMART" id="SM00474"/>
    </source>
</evidence>
<feature type="region of interest" description="Disordered" evidence="7">
    <location>
        <begin position="376"/>
        <end position="414"/>
    </location>
</feature>
<sequence length="414" mass="45590">MITDTNALKTVCARLAKAPYITVDTEFLRETTFWPKLCVVQLADAEGPEVVDALAPGIDLTPLFELMDDRNVLKVFHSGRQDIEIFHHLSGKVPHPVFDTQVAAMVLGFGDSISYDQLVARTTGGVIDKSSRFTDWSRRPLSDEQVTYAIADVTHLRDVYEKLAADLDKRGRADWVSEEMEVLTSPATYEAHPDDAWRRFASRLRKPRDLAVMIEVAAWREREAQGRDVPRSRVLKDDAIVEVATRAPRDVAALGSLRAFPRGYERSKAGQEILEAVERGLKRDPADLPALEAQRGNGGNPATVELLKVLLRMIAEKHAVAAKVLANTEDLERISADDDADVPALSGWRRELFGEQALKLKAGTLALGIERGRVVALEREPGEDGPLPAPKPRRSRGRRGGGGGNGGEQATQEI</sequence>
<evidence type="ECO:0000256" key="7">
    <source>
        <dbReference type="SAM" id="MobiDB-lite"/>
    </source>
</evidence>
<evidence type="ECO:0000256" key="4">
    <source>
        <dbReference type="ARBA" id="ARBA00022801"/>
    </source>
</evidence>
<dbReference type="InterPro" id="IPR010997">
    <property type="entry name" value="HRDC-like_sf"/>
</dbReference>
<name>A0A9E6UL26_9HYPH</name>
<organism evidence="9 10">
    <name type="scientific">Chenggangzhangella methanolivorans</name>
    <dbReference type="NCBI Taxonomy" id="1437009"/>
    <lineage>
        <taxon>Bacteria</taxon>
        <taxon>Pseudomonadati</taxon>
        <taxon>Pseudomonadota</taxon>
        <taxon>Alphaproteobacteria</taxon>
        <taxon>Hyphomicrobiales</taxon>
        <taxon>Methylopilaceae</taxon>
        <taxon>Chenggangzhangella</taxon>
    </lineage>
</organism>
<evidence type="ECO:0000256" key="2">
    <source>
        <dbReference type="ARBA" id="ARBA00022694"/>
    </source>
</evidence>
<dbReference type="Pfam" id="PF00570">
    <property type="entry name" value="HRDC"/>
    <property type="match status" value="1"/>
</dbReference>
<evidence type="ECO:0000313" key="10">
    <source>
        <dbReference type="Proteomes" id="UP000825701"/>
    </source>
</evidence>
<reference evidence="9" key="1">
    <citation type="submission" date="2021-08" db="EMBL/GenBank/DDBJ databases">
        <authorList>
            <person name="Zhang H."/>
            <person name="Xu M."/>
            <person name="Yu Z."/>
            <person name="Yang L."/>
            <person name="Cai Y."/>
        </authorList>
    </citation>
    <scope>NUCLEOTIDE SEQUENCE</scope>
    <source>
        <strain evidence="9">CHL1</strain>
    </source>
</reference>
<evidence type="ECO:0000256" key="1">
    <source>
        <dbReference type="ARBA" id="ARBA00022490"/>
    </source>
</evidence>
<dbReference type="SUPFAM" id="SSF53098">
    <property type="entry name" value="Ribonuclease H-like"/>
    <property type="match status" value="1"/>
</dbReference>
<dbReference type="AlphaFoldDB" id="A0A9E6UL26"/>
<evidence type="ECO:0000313" key="9">
    <source>
        <dbReference type="EMBL" id="QZO00062.1"/>
    </source>
</evidence>
<feature type="domain" description="3'-5' exonuclease" evidence="8">
    <location>
        <begin position="1"/>
        <end position="168"/>
    </location>
</feature>
<protein>
    <recommendedName>
        <fullName evidence="6">Ribonuclease D</fullName>
        <shortName evidence="6">RNase D</shortName>
        <ecNumber evidence="6">3.1.13.5</ecNumber>
    </recommendedName>
</protein>
<dbReference type="GO" id="GO:0033890">
    <property type="term" value="F:ribonuclease D activity"/>
    <property type="evidence" value="ECO:0007669"/>
    <property type="project" value="UniProtKB-UniRule"/>
</dbReference>
<keyword evidence="10" id="KW-1185">Reference proteome</keyword>
<dbReference type="Pfam" id="PF01612">
    <property type="entry name" value="DNA_pol_A_exo1"/>
    <property type="match status" value="1"/>
</dbReference>
<dbReference type="SMART" id="SM00474">
    <property type="entry name" value="35EXOc"/>
    <property type="match status" value="1"/>
</dbReference>
<evidence type="ECO:0000256" key="5">
    <source>
        <dbReference type="ARBA" id="ARBA00022839"/>
    </source>
</evidence>
<comment type="catalytic activity">
    <reaction evidence="6">
        <text>Exonucleolytic cleavage that removes extra residues from the 3'-terminus of tRNA to produce 5'-mononucleotides.</text>
        <dbReference type="EC" id="3.1.13.5"/>
    </reaction>
</comment>
<dbReference type="Gene3D" id="3.30.420.10">
    <property type="entry name" value="Ribonuclease H-like superfamily/Ribonuclease H"/>
    <property type="match status" value="1"/>
</dbReference>
<dbReference type="SUPFAM" id="SSF47819">
    <property type="entry name" value="HRDC-like"/>
    <property type="match status" value="2"/>
</dbReference>